<evidence type="ECO:0000313" key="4">
    <source>
        <dbReference type="Proteomes" id="UP000664859"/>
    </source>
</evidence>
<dbReference type="InterPro" id="IPR039902">
    <property type="entry name" value="CCDC148/CCDC112"/>
</dbReference>
<comment type="caution">
    <text evidence="3">The sequence shown here is derived from an EMBL/GenBank/DDBJ whole genome shotgun (WGS) entry which is preliminary data.</text>
</comment>
<feature type="compositionally biased region" description="Basic and acidic residues" evidence="2">
    <location>
        <begin position="647"/>
        <end position="656"/>
    </location>
</feature>
<evidence type="ECO:0000256" key="1">
    <source>
        <dbReference type="ARBA" id="ARBA00023054"/>
    </source>
</evidence>
<dbReference type="PANTHER" id="PTHR21549:SF0">
    <property type="entry name" value="COILED-COIL DOMAIN-CONTAINING PROTEIN 112"/>
    <property type="match status" value="1"/>
</dbReference>
<accession>A0A836CGE1</accession>
<reference evidence="3" key="1">
    <citation type="submission" date="2021-02" db="EMBL/GenBank/DDBJ databases">
        <title>First Annotated Genome of the Yellow-green Alga Tribonema minus.</title>
        <authorList>
            <person name="Mahan K.M."/>
        </authorList>
    </citation>
    <scope>NUCLEOTIDE SEQUENCE</scope>
    <source>
        <strain evidence="3">UTEX B ZZ1240</strain>
    </source>
</reference>
<dbReference type="SUPFAM" id="SSF48371">
    <property type="entry name" value="ARM repeat"/>
    <property type="match status" value="2"/>
</dbReference>
<feature type="region of interest" description="Disordered" evidence="2">
    <location>
        <begin position="451"/>
        <end position="475"/>
    </location>
</feature>
<gene>
    <name evidence="3" type="ORF">JKP88DRAFT_354138</name>
</gene>
<dbReference type="Pfam" id="PF08713">
    <property type="entry name" value="DNA_alkylation"/>
    <property type="match status" value="2"/>
</dbReference>
<dbReference type="InterPro" id="IPR014825">
    <property type="entry name" value="DNA_alkylation"/>
</dbReference>
<protein>
    <submittedName>
        <fullName evidence="3">DNA alkylation repair enzyme-domain-containing protein</fullName>
    </submittedName>
</protein>
<dbReference type="CDD" id="cd06561">
    <property type="entry name" value="AlkD_like"/>
    <property type="match status" value="1"/>
</dbReference>
<feature type="region of interest" description="Disordered" evidence="2">
    <location>
        <begin position="625"/>
        <end position="656"/>
    </location>
</feature>
<dbReference type="InterPro" id="IPR016024">
    <property type="entry name" value="ARM-type_fold"/>
</dbReference>
<dbReference type="Proteomes" id="UP000664859">
    <property type="component" value="Unassembled WGS sequence"/>
</dbReference>
<evidence type="ECO:0000256" key="2">
    <source>
        <dbReference type="SAM" id="MobiDB-lite"/>
    </source>
</evidence>
<dbReference type="AlphaFoldDB" id="A0A836CGE1"/>
<organism evidence="3 4">
    <name type="scientific">Tribonema minus</name>
    <dbReference type="NCBI Taxonomy" id="303371"/>
    <lineage>
        <taxon>Eukaryota</taxon>
        <taxon>Sar</taxon>
        <taxon>Stramenopiles</taxon>
        <taxon>Ochrophyta</taxon>
        <taxon>PX clade</taxon>
        <taxon>Xanthophyceae</taxon>
        <taxon>Tribonematales</taxon>
        <taxon>Tribonemataceae</taxon>
        <taxon>Tribonema</taxon>
    </lineage>
</organism>
<keyword evidence="1" id="KW-0175">Coiled coil</keyword>
<dbReference type="PANTHER" id="PTHR21549">
    <property type="entry name" value="MUTATED IN BLADDER CANCER 1"/>
    <property type="match status" value="1"/>
</dbReference>
<evidence type="ECO:0000313" key="3">
    <source>
        <dbReference type="EMBL" id="KAG5185575.1"/>
    </source>
</evidence>
<name>A0A836CGE1_9STRA</name>
<dbReference type="EMBL" id="JAFCMP010000126">
    <property type="protein sequence ID" value="KAG5185575.1"/>
    <property type="molecule type" value="Genomic_DNA"/>
</dbReference>
<dbReference type="OrthoDB" id="10029550at2759"/>
<sequence>MPVSGIAMKPPYCAAPTPSQEEAESVVGRQLKAALLGGADASYAVGARRFFKLAYCPDDVFIGLKVPVCRAIVREHLSRTDAGVIGELVRDNRHEMRMAGFMCLVESYIAPSKSSWAHHEDEDAARQAIVTEYLSSLKYCDNWDLVDMSCSKILGDWLVRQHAADIEGISTAASTAPGGTNSAGLSAEAVSSLPDWYQALLRSGDFWEVRVSVVLLLGAVLKCNTTFAFLVCKWHLDRLQQADLVLAINGMPFADRDLVHKALGWVLREAGKLDRPQLVSFLNSHAAQCHRTTMRYATEHFDRAAAKRLVALAQPTSAAAAATAATVLLQKRTAALERDIGTFYATKTDLQDAAQSLQEEERQDCQARRDELAKIRKQLNSRRAVLKQIREKVDALAAGLSAPDDLQGLMEQLETMLSAFRRGMRLEFESLSAQERSMTRELQAATTRFEDWAKPTQDASADDADTHNSSRVPTLARSRLSDTVAATLSLECTTERDVAGRIDAIIRNEGGATGGWPQHQHDTFLRLWTQVNKGDALVTRETADVRRRKVAALLSRAATALVERDSSEVEDHFAWYVRHLEYARQKRELVAAWRERRAQERAEKALADEAAAEASQSAAAAAAAAAERVQQQRDKKRSTVRAWQEQRQSREVEEEAAKAAAAEAERVRLEAERQRQRKVRQEVAAYRAERVREQQRLETARRMMRQEARRASQADIVTRAQADVEAARLRREELERLAEEKRHREDALLRGTSARWQCTVRADPDRLVGATKAVV</sequence>
<keyword evidence="4" id="KW-1185">Reference proteome</keyword>
<dbReference type="Gene3D" id="1.25.10.90">
    <property type="match status" value="1"/>
</dbReference>
<proteinExistence type="predicted"/>